<dbReference type="Gene3D" id="1.25.40.10">
    <property type="entry name" value="Tetratricopeptide repeat domain"/>
    <property type="match status" value="1"/>
</dbReference>
<evidence type="ECO:0000313" key="1">
    <source>
        <dbReference type="EMBL" id="KAH0468473.1"/>
    </source>
</evidence>
<dbReference type="AlphaFoldDB" id="A0AAV7HLG9"/>
<name>A0AAV7HLG9_DENCH</name>
<sequence length="184" mass="21146">MAVSSLHQDSVLPDFLPLDDMMSPPMVHSNCWIGDRRGFSYPPQCKKRIPDVTGDTLHVESDLRCGLEHFSDLLQCYPNNVRILLEIAKTEATFGRIEEAIMNFEKVRSIDPFVLTYMDEYAMFLNSKFDHSKLNKLVYDLLNIDPARAEAFVAKYCGDGKMNEEPWLTLRTSSELVIDIFWST</sequence>
<dbReference type="SUPFAM" id="SSF48452">
    <property type="entry name" value="TPR-like"/>
    <property type="match status" value="1"/>
</dbReference>
<protein>
    <submittedName>
        <fullName evidence="1">Uncharacterized protein</fullName>
    </submittedName>
</protein>
<evidence type="ECO:0000313" key="2">
    <source>
        <dbReference type="Proteomes" id="UP000775213"/>
    </source>
</evidence>
<comment type="caution">
    <text evidence="1">The sequence shown here is derived from an EMBL/GenBank/DDBJ whole genome shotgun (WGS) entry which is preliminary data.</text>
</comment>
<dbReference type="EMBL" id="JAGFBR010000004">
    <property type="protein sequence ID" value="KAH0468473.1"/>
    <property type="molecule type" value="Genomic_DNA"/>
</dbReference>
<keyword evidence="2" id="KW-1185">Reference proteome</keyword>
<accession>A0AAV7HLG9</accession>
<organism evidence="1 2">
    <name type="scientific">Dendrobium chrysotoxum</name>
    <name type="common">Orchid</name>
    <dbReference type="NCBI Taxonomy" id="161865"/>
    <lineage>
        <taxon>Eukaryota</taxon>
        <taxon>Viridiplantae</taxon>
        <taxon>Streptophyta</taxon>
        <taxon>Embryophyta</taxon>
        <taxon>Tracheophyta</taxon>
        <taxon>Spermatophyta</taxon>
        <taxon>Magnoliopsida</taxon>
        <taxon>Liliopsida</taxon>
        <taxon>Asparagales</taxon>
        <taxon>Orchidaceae</taxon>
        <taxon>Epidendroideae</taxon>
        <taxon>Malaxideae</taxon>
        <taxon>Dendrobiinae</taxon>
        <taxon>Dendrobium</taxon>
    </lineage>
</organism>
<gene>
    <name evidence="1" type="ORF">IEQ34_003506</name>
</gene>
<dbReference type="InterPro" id="IPR011990">
    <property type="entry name" value="TPR-like_helical_dom_sf"/>
</dbReference>
<dbReference type="Proteomes" id="UP000775213">
    <property type="component" value="Unassembled WGS sequence"/>
</dbReference>
<proteinExistence type="predicted"/>
<reference evidence="1 2" key="1">
    <citation type="journal article" date="2021" name="Hortic Res">
        <title>Chromosome-scale assembly of the Dendrobium chrysotoxum genome enhances the understanding of orchid evolution.</title>
        <authorList>
            <person name="Zhang Y."/>
            <person name="Zhang G.Q."/>
            <person name="Zhang D."/>
            <person name="Liu X.D."/>
            <person name="Xu X.Y."/>
            <person name="Sun W.H."/>
            <person name="Yu X."/>
            <person name="Zhu X."/>
            <person name="Wang Z.W."/>
            <person name="Zhao X."/>
            <person name="Zhong W.Y."/>
            <person name="Chen H."/>
            <person name="Yin W.L."/>
            <person name="Huang T."/>
            <person name="Niu S.C."/>
            <person name="Liu Z.J."/>
        </authorList>
    </citation>
    <scope>NUCLEOTIDE SEQUENCE [LARGE SCALE GENOMIC DNA]</scope>
    <source>
        <strain evidence="1">Lindl</strain>
    </source>
</reference>